<dbReference type="InterPro" id="IPR050313">
    <property type="entry name" value="Carb_Metab_HTH_regulators"/>
</dbReference>
<evidence type="ECO:0000313" key="5">
    <source>
        <dbReference type="EMBL" id="ERF61426.1"/>
    </source>
</evidence>
<dbReference type="Gene3D" id="1.10.10.10">
    <property type="entry name" value="Winged helix-like DNA-binding domain superfamily/Winged helix DNA-binding domain"/>
    <property type="match status" value="1"/>
</dbReference>
<dbReference type="InterPro" id="IPR036390">
    <property type="entry name" value="WH_DNA-bd_sf"/>
</dbReference>
<dbReference type="SUPFAM" id="SSF100950">
    <property type="entry name" value="NagB/RpiA/CoA transferase-like"/>
    <property type="match status" value="1"/>
</dbReference>
<dbReference type="InterPro" id="IPR014036">
    <property type="entry name" value="DeoR-like_C"/>
</dbReference>
<sequence length="257" mass="28413">MKLLNERQIQEAKLIKNSQFLTIKQLSQFLHVSEMTIRRDMQLLGKNNLVSQVYGGVVPVSGAEQNDTSYIADEEQQKNKALKLLIAQKAATLIRQNDVVFFDSGSTVQLLAEQLPNDFSCTAISSSFNALSILTKLPNSTVITPGGVFSHKPKVFYDQESIKAIQRYRANIAFIGATGYELEMGPTCAYVEDAPLKHAIIKSSKEKVLLIDSSKFGLVSTCSFAKISDFTTVITDSGIPREYAEQLAENNVRLIVV</sequence>
<name>U1FPJ9_TRESO</name>
<feature type="domain" description="HTH deoR-type" evidence="4">
    <location>
        <begin position="4"/>
        <end position="59"/>
    </location>
</feature>
<dbReference type="Gene3D" id="3.40.50.1360">
    <property type="match status" value="1"/>
</dbReference>
<dbReference type="eggNOG" id="COG1349">
    <property type="taxonomic scope" value="Bacteria"/>
</dbReference>
<evidence type="ECO:0000256" key="1">
    <source>
        <dbReference type="ARBA" id="ARBA00022491"/>
    </source>
</evidence>
<dbReference type="InterPro" id="IPR037171">
    <property type="entry name" value="NagB/RpiA_transferase-like"/>
</dbReference>
<dbReference type="Proteomes" id="UP000016412">
    <property type="component" value="Unassembled WGS sequence"/>
</dbReference>
<evidence type="ECO:0000313" key="8">
    <source>
        <dbReference type="Proteomes" id="UP000016646"/>
    </source>
</evidence>
<organism evidence="5 7">
    <name type="scientific">Treponema socranskii subsp. socranskii VPI DR56BR1116 = ATCC 35536</name>
    <dbReference type="NCBI Taxonomy" id="1125725"/>
    <lineage>
        <taxon>Bacteria</taxon>
        <taxon>Pseudomonadati</taxon>
        <taxon>Spirochaetota</taxon>
        <taxon>Spirochaetia</taxon>
        <taxon>Spirochaetales</taxon>
        <taxon>Treponemataceae</taxon>
        <taxon>Treponema</taxon>
    </lineage>
</organism>
<dbReference type="SUPFAM" id="SSF46785">
    <property type="entry name" value="Winged helix' DNA-binding domain"/>
    <property type="match status" value="1"/>
</dbReference>
<evidence type="ECO:0000313" key="6">
    <source>
        <dbReference type="EMBL" id="ERK04498.1"/>
    </source>
</evidence>
<dbReference type="EMBL" id="AUZJ01000013">
    <property type="protein sequence ID" value="ERF61426.1"/>
    <property type="molecule type" value="Genomic_DNA"/>
</dbReference>
<dbReference type="Pfam" id="PF08220">
    <property type="entry name" value="HTH_DeoR"/>
    <property type="match status" value="1"/>
</dbReference>
<dbReference type="AlphaFoldDB" id="U1FPJ9"/>
<protein>
    <submittedName>
        <fullName evidence="5">Transcriptional regulator, DeoR family</fullName>
    </submittedName>
</protein>
<evidence type="ECO:0000256" key="2">
    <source>
        <dbReference type="ARBA" id="ARBA00023015"/>
    </source>
</evidence>
<evidence type="ECO:0000313" key="7">
    <source>
        <dbReference type="Proteomes" id="UP000016412"/>
    </source>
</evidence>
<keyword evidence="8" id="KW-1185">Reference proteome</keyword>
<dbReference type="Pfam" id="PF00455">
    <property type="entry name" value="DeoRC"/>
    <property type="match status" value="1"/>
</dbReference>
<keyword evidence="2" id="KW-0805">Transcription regulation</keyword>
<proteinExistence type="predicted"/>
<dbReference type="STRING" id="1125725.HMPREF1325_2185"/>
<dbReference type="PATRIC" id="fig|1125725.3.peg.631"/>
<dbReference type="EMBL" id="AVQI01000020">
    <property type="protein sequence ID" value="ERK04498.1"/>
    <property type="molecule type" value="Genomic_DNA"/>
</dbReference>
<dbReference type="Proteomes" id="UP000016646">
    <property type="component" value="Unassembled WGS sequence"/>
</dbReference>
<dbReference type="PROSITE" id="PS51000">
    <property type="entry name" value="HTH_DEOR_2"/>
    <property type="match status" value="1"/>
</dbReference>
<evidence type="ECO:0000259" key="4">
    <source>
        <dbReference type="PROSITE" id="PS51000"/>
    </source>
</evidence>
<keyword evidence="1" id="KW-0678">Repressor</keyword>
<dbReference type="GO" id="GO:0003700">
    <property type="term" value="F:DNA-binding transcription factor activity"/>
    <property type="evidence" value="ECO:0007669"/>
    <property type="project" value="InterPro"/>
</dbReference>
<dbReference type="PANTHER" id="PTHR30363:SF4">
    <property type="entry name" value="GLYCEROL-3-PHOSPHATE REGULON REPRESSOR"/>
    <property type="match status" value="1"/>
</dbReference>
<reference evidence="7 8" key="1">
    <citation type="submission" date="2013-08" db="EMBL/GenBank/DDBJ databases">
        <authorList>
            <person name="Durkin A.S."/>
            <person name="Haft D.R."/>
            <person name="McCorrison J."/>
            <person name="Torralba M."/>
            <person name="Gillis M."/>
            <person name="Haft D.H."/>
            <person name="Methe B."/>
            <person name="Sutton G."/>
            <person name="Nelson K.E."/>
        </authorList>
    </citation>
    <scope>NUCLEOTIDE SEQUENCE [LARGE SCALE GENOMIC DNA]</scope>
    <source>
        <strain evidence="6 8">ATCC 35536</strain>
        <strain evidence="5 7">VPI DR56BR1116</strain>
    </source>
</reference>
<gene>
    <name evidence="6" type="ORF">HMPREF0860_0771</name>
    <name evidence="5" type="ORF">HMPREF1325_2185</name>
</gene>
<evidence type="ECO:0000256" key="3">
    <source>
        <dbReference type="ARBA" id="ARBA00023163"/>
    </source>
</evidence>
<dbReference type="InterPro" id="IPR036388">
    <property type="entry name" value="WH-like_DNA-bd_sf"/>
</dbReference>
<accession>U1FPJ9</accession>
<keyword evidence="3" id="KW-0804">Transcription</keyword>
<dbReference type="InterPro" id="IPR001034">
    <property type="entry name" value="DeoR_HTH"/>
</dbReference>
<dbReference type="OrthoDB" id="9797223at2"/>
<dbReference type="RefSeq" id="WP_021329728.1">
    <property type="nucleotide sequence ID" value="NZ_AUZJ01000013.1"/>
</dbReference>
<comment type="caution">
    <text evidence="5">The sequence shown here is derived from an EMBL/GenBank/DDBJ whole genome shotgun (WGS) entry which is preliminary data.</text>
</comment>
<dbReference type="PANTHER" id="PTHR30363">
    <property type="entry name" value="HTH-TYPE TRANSCRIPTIONAL REGULATOR SRLR-RELATED"/>
    <property type="match status" value="1"/>
</dbReference>
<dbReference type="PRINTS" id="PR00037">
    <property type="entry name" value="HTHLACR"/>
</dbReference>
<dbReference type="SMART" id="SM01134">
    <property type="entry name" value="DeoRC"/>
    <property type="match status" value="1"/>
</dbReference>
<dbReference type="SMART" id="SM00420">
    <property type="entry name" value="HTH_DEOR"/>
    <property type="match status" value="1"/>
</dbReference>